<gene>
    <name evidence="5" type="ORF">IE077_000082</name>
</gene>
<dbReference type="SUPFAM" id="SSF54928">
    <property type="entry name" value="RNA-binding domain, RBD"/>
    <property type="match status" value="1"/>
</dbReference>
<feature type="domain" description="RRM" evidence="4">
    <location>
        <begin position="115"/>
        <end position="192"/>
    </location>
</feature>
<feature type="compositionally biased region" description="Basic and acidic residues" evidence="3">
    <location>
        <begin position="54"/>
        <end position="63"/>
    </location>
</feature>
<dbReference type="InterPro" id="IPR000504">
    <property type="entry name" value="RRM_dom"/>
</dbReference>
<sequence length="204" mass="23603">MSAMLDKSLDDIVKESREQRGKGQSDNRKGQKEFSGRPRQSQRGSFRRRNGILARRDTADRRGGMTGIANRTITKNDGKFRRFNNFNNVRQFRRRAPQTGRDITIMQKSRNRSQNIVKVSDLDYSIMEEDLMELFSSVGDVLKVWIDYDRTDRSEGTGGCIFRNAHDAQRAIEMYNGCRIEGMPIHLNLLQNNTDPRGPEKCPW</sequence>
<evidence type="ECO:0000259" key="4">
    <source>
        <dbReference type="PROSITE" id="PS50102"/>
    </source>
</evidence>
<dbReference type="CDD" id="cd12418">
    <property type="entry name" value="RRM_Aly_REF_like"/>
    <property type="match status" value="1"/>
</dbReference>
<dbReference type="InterPro" id="IPR012677">
    <property type="entry name" value="Nucleotide-bd_a/b_plait_sf"/>
</dbReference>
<dbReference type="PANTHER" id="PTHR19965:SF35">
    <property type="entry name" value="RNA ANNEALING PROTEIN YRA1"/>
    <property type="match status" value="1"/>
</dbReference>
<dbReference type="Pfam" id="PF00076">
    <property type="entry name" value="RRM_1"/>
    <property type="match status" value="1"/>
</dbReference>
<name>A0ABQ7J5Y5_9APIC</name>
<evidence type="ECO:0000256" key="1">
    <source>
        <dbReference type="ARBA" id="ARBA00022884"/>
    </source>
</evidence>
<comment type="caution">
    <text evidence="5">The sequence shown here is derived from an EMBL/GenBank/DDBJ whole genome shotgun (WGS) entry which is preliminary data.</text>
</comment>
<dbReference type="PROSITE" id="PS50102">
    <property type="entry name" value="RRM"/>
    <property type="match status" value="1"/>
</dbReference>
<dbReference type="Proteomes" id="UP000823046">
    <property type="component" value="Unassembled WGS sequence"/>
</dbReference>
<evidence type="ECO:0000313" key="6">
    <source>
        <dbReference type="Proteomes" id="UP000823046"/>
    </source>
</evidence>
<dbReference type="Gene3D" id="3.30.70.330">
    <property type="match status" value="1"/>
</dbReference>
<keyword evidence="1 2" id="KW-0694">RNA-binding</keyword>
<dbReference type="InterPro" id="IPR051229">
    <property type="entry name" value="ALYREF_mRNA_export"/>
</dbReference>
<protein>
    <submittedName>
        <fullName evidence="5">Rna recognition motif-containing protein</fullName>
    </submittedName>
</protein>
<dbReference type="EMBL" id="JADAQX010000788">
    <property type="protein sequence ID" value="KAF8819375.1"/>
    <property type="molecule type" value="Genomic_DNA"/>
</dbReference>
<reference evidence="5 6" key="1">
    <citation type="journal article" date="2020" name="bioRxiv">
        <title>Metabolic contributions of an alphaproteobacterial endosymbiont in the apicomplexan Cardiosporidium cionae.</title>
        <authorList>
            <person name="Hunter E.S."/>
            <person name="Paight C.J."/>
            <person name="Lane C.E."/>
        </authorList>
    </citation>
    <scope>NUCLEOTIDE SEQUENCE [LARGE SCALE GENOMIC DNA]</scope>
    <source>
        <strain evidence="5">ESH_2018</strain>
    </source>
</reference>
<accession>A0ABQ7J5Y5</accession>
<keyword evidence="6" id="KW-1185">Reference proteome</keyword>
<evidence type="ECO:0000256" key="2">
    <source>
        <dbReference type="PROSITE-ProRule" id="PRU00176"/>
    </source>
</evidence>
<evidence type="ECO:0000313" key="5">
    <source>
        <dbReference type="EMBL" id="KAF8819375.1"/>
    </source>
</evidence>
<feature type="compositionally biased region" description="Basic and acidic residues" evidence="3">
    <location>
        <begin position="7"/>
        <end position="36"/>
    </location>
</feature>
<dbReference type="InterPro" id="IPR035979">
    <property type="entry name" value="RBD_domain_sf"/>
</dbReference>
<dbReference type="SMART" id="SM00360">
    <property type="entry name" value="RRM"/>
    <property type="match status" value="1"/>
</dbReference>
<dbReference type="PANTHER" id="PTHR19965">
    <property type="entry name" value="RNA AND EXPORT FACTOR BINDING PROTEIN"/>
    <property type="match status" value="1"/>
</dbReference>
<feature type="region of interest" description="Disordered" evidence="3">
    <location>
        <begin position="1"/>
        <end position="65"/>
    </location>
</feature>
<proteinExistence type="predicted"/>
<evidence type="ECO:0000256" key="3">
    <source>
        <dbReference type="SAM" id="MobiDB-lite"/>
    </source>
</evidence>
<organism evidence="5 6">
    <name type="scientific">Cardiosporidium cionae</name>
    <dbReference type="NCBI Taxonomy" id="476202"/>
    <lineage>
        <taxon>Eukaryota</taxon>
        <taxon>Sar</taxon>
        <taxon>Alveolata</taxon>
        <taxon>Apicomplexa</taxon>
        <taxon>Aconoidasida</taxon>
        <taxon>Nephromycida</taxon>
        <taxon>Cardiosporidium</taxon>
    </lineage>
</organism>